<reference evidence="2 3" key="1">
    <citation type="submission" date="2013-06" db="EMBL/GenBank/DDBJ databases">
        <authorList>
            <person name="Weinstock G."/>
            <person name="Sodergren E."/>
            <person name="Lobos E.A."/>
            <person name="Fulton L."/>
            <person name="Fulton R."/>
            <person name="Courtney L."/>
            <person name="Fronick C."/>
            <person name="O'Laughlin M."/>
            <person name="Godfrey J."/>
            <person name="Wilson R.M."/>
            <person name="Miner T."/>
            <person name="Farmer C."/>
            <person name="Delehaunty K."/>
            <person name="Cordes M."/>
            <person name="Minx P."/>
            <person name="Tomlinson C."/>
            <person name="Chen J."/>
            <person name="Wollam A."/>
            <person name="Pepin K.H."/>
            <person name="Bhonagiri V."/>
            <person name="Zhang X."/>
            <person name="Warren W."/>
            <person name="Mitreva M."/>
            <person name="Mardis E.R."/>
            <person name="Wilson R.K."/>
        </authorList>
    </citation>
    <scope>NUCLEOTIDE SEQUENCE [LARGE SCALE GENOMIC DNA]</scope>
    <source>
        <strain evidence="2 3">F0570</strain>
    </source>
</reference>
<protein>
    <submittedName>
        <fullName evidence="2">Uncharacterized protein</fullName>
    </submittedName>
</protein>
<organism evidence="2 3">
    <name type="scientific">Porphyromonas gingivalis F0570</name>
    <dbReference type="NCBI Taxonomy" id="1227271"/>
    <lineage>
        <taxon>Bacteria</taxon>
        <taxon>Pseudomonadati</taxon>
        <taxon>Bacteroidota</taxon>
        <taxon>Bacteroidia</taxon>
        <taxon>Bacteroidales</taxon>
        <taxon>Porphyromonadaceae</taxon>
        <taxon>Porphyromonas</taxon>
    </lineage>
</organism>
<gene>
    <name evidence="2" type="ORF">HMPREF1555_01612</name>
</gene>
<accession>A0A0E2M498</accession>
<dbReference type="HOGENOM" id="CLU_2992816_0_0_10"/>
<proteinExistence type="predicted"/>
<dbReference type="EMBL" id="AWUW01000118">
    <property type="protein sequence ID" value="ERJ64969.1"/>
    <property type="molecule type" value="Genomic_DNA"/>
</dbReference>
<feature type="region of interest" description="Disordered" evidence="1">
    <location>
        <begin position="31"/>
        <end position="57"/>
    </location>
</feature>
<name>A0A0E2M498_PORGN</name>
<comment type="caution">
    <text evidence="2">The sequence shown here is derived from an EMBL/GenBank/DDBJ whole genome shotgun (WGS) entry which is preliminary data.</text>
</comment>
<sequence length="57" mass="6657">MLVYIHRLVCHPFASKGKRPGLICYRPVGFRQPPFSSGDEKRTNRLTQRNDKKTEPE</sequence>
<dbReference type="AlphaFoldDB" id="A0A0E2M498"/>
<feature type="compositionally biased region" description="Basic and acidic residues" evidence="1">
    <location>
        <begin position="38"/>
        <end position="57"/>
    </location>
</feature>
<evidence type="ECO:0000313" key="3">
    <source>
        <dbReference type="Proteomes" id="UP000016630"/>
    </source>
</evidence>
<dbReference type="Proteomes" id="UP000016630">
    <property type="component" value="Unassembled WGS sequence"/>
</dbReference>
<evidence type="ECO:0000313" key="2">
    <source>
        <dbReference type="EMBL" id="ERJ64969.1"/>
    </source>
</evidence>
<evidence type="ECO:0000256" key="1">
    <source>
        <dbReference type="SAM" id="MobiDB-lite"/>
    </source>
</evidence>